<dbReference type="PROSITE" id="PS50977">
    <property type="entry name" value="HTH_TETR_2"/>
    <property type="match status" value="1"/>
</dbReference>
<dbReference type="Pfam" id="PF00440">
    <property type="entry name" value="TetR_N"/>
    <property type="match status" value="1"/>
</dbReference>
<dbReference type="Proteomes" id="UP000236232">
    <property type="component" value="Unassembled WGS sequence"/>
</dbReference>
<evidence type="ECO:0000313" key="7">
    <source>
        <dbReference type="EMBL" id="PNQ94387.1"/>
    </source>
</evidence>
<name>A0ABX4YBV2_9PSED</name>
<dbReference type="InterPro" id="IPR039538">
    <property type="entry name" value="BetI_C"/>
</dbReference>
<dbReference type="InterPro" id="IPR009057">
    <property type="entry name" value="Homeodomain-like_sf"/>
</dbReference>
<keyword evidence="2" id="KW-0805">Transcription regulation</keyword>
<keyword evidence="1" id="KW-0678">Repressor</keyword>
<dbReference type="EMBL" id="POWE01000016">
    <property type="protein sequence ID" value="PNQ94387.1"/>
    <property type="molecule type" value="Genomic_DNA"/>
</dbReference>
<evidence type="ECO:0000256" key="5">
    <source>
        <dbReference type="PROSITE-ProRule" id="PRU00335"/>
    </source>
</evidence>
<evidence type="ECO:0000256" key="2">
    <source>
        <dbReference type="ARBA" id="ARBA00023015"/>
    </source>
</evidence>
<evidence type="ECO:0000256" key="3">
    <source>
        <dbReference type="ARBA" id="ARBA00023125"/>
    </source>
</evidence>
<keyword evidence="8" id="KW-1185">Reference proteome</keyword>
<dbReference type="InterPro" id="IPR001647">
    <property type="entry name" value="HTH_TetR"/>
</dbReference>
<comment type="caution">
    <text evidence="7">The sequence shown here is derived from an EMBL/GenBank/DDBJ whole genome shotgun (WGS) entry which is preliminary data.</text>
</comment>
<organism evidence="7 8">
    <name type="scientific">Pseudomonas gingeri NCPPB 3146 = LMG 5327</name>
    <dbReference type="NCBI Taxonomy" id="707248"/>
    <lineage>
        <taxon>Bacteria</taxon>
        <taxon>Pseudomonadati</taxon>
        <taxon>Pseudomonadota</taxon>
        <taxon>Gammaproteobacteria</taxon>
        <taxon>Pseudomonadales</taxon>
        <taxon>Pseudomonadaceae</taxon>
        <taxon>Pseudomonas</taxon>
    </lineage>
</organism>
<dbReference type="InterPro" id="IPR050109">
    <property type="entry name" value="HTH-type_TetR-like_transc_reg"/>
</dbReference>
<keyword evidence="4" id="KW-0804">Transcription</keyword>
<dbReference type="Pfam" id="PF13977">
    <property type="entry name" value="TetR_C_6"/>
    <property type="match status" value="1"/>
</dbReference>
<sequence>MSCLRASSRTSPLPHGQSQARILCAPVGAGLPATAPVIPPWHFRALQTRTPVSTDTRKFRRAEPDERRDLLIAAALRCLARDGHAGISVRRIATEAGVSVGLLNHHFGTIDALIADTYHKLASELTSTLLEEVRQAGSATEKLDAFLVGSFSPRIMDPQLLGVWVVFWSLIRHSGHVSQSHEKSYRAYLDLIRQLLDDLAAAEGFAIHDSRLAAIGLSAMLDGLWLEWCLNPETFSPANGLHICRCWIKGLRHGAFGTDDVL</sequence>
<evidence type="ECO:0000259" key="6">
    <source>
        <dbReference type="PROSITE" id="PS50977"/>
    </source>
</evidence>
<evidence type="ECO:0000256" key="4">
    <source>
        <dbReference type="ARBA" id="ARBA00023163"/>
    </source>
</evidence>
<dbReference type="Gene3D" id="1.10.357.10">
    <property type="entry name" value="Tetracycline Repressor, domain 2"/>
    <property type="match status" value="1"/>
</dbReference>
<accession>A0ABX4YBV2</accession>
<dbReference type="PANTHER" id="PTHR30055">
    <property type="entry name" value="HTH-TYPE TRANSCRIPTIONAL REGULATOR RUTR"/>
    <property type="match status" value="1"/>
</dbReference>
<feature type="domain" description="HTH tetR-type" evidence="6">
    <location>
        <begin position="65"/>
        <end position="125"/>
    </location>
</feature>
<gene>
    <name evidence="7" type="ORF">CCU68_01250</name>
</gene>
<proteinExistence type="predicted"/>
<feature type="DNA-binding region" description="H-T-H motif" evidence="5">
    <location>
        <begin position="88"/>
        <end position="107"/>
    </location>
</feature>
<evidence type="ECO:0000313" key="8">
    <source>
        <dbReference type="Proteomes" id="UP000236232"/>
    </source>
</evidence>
<dbReference type="SUPFAM" id="SSF48498">
    <property type="entry name" value="Tetracyclin repressor-like, C-terminal domain"/>
    <property type="match status" value="1"/>
</dbReference>
<dbReference type="InterPro" id="IPR036271">
    <property type="entry name" value="Tet_transcr_reg_TetR-rel_C_sf"/>
</dbReference>
<evidence type="ECO:0000256" key="1">
    <source>
        <dbReference type="ARBA" id="ARBA00022491"/>
    </source>
</evidence>
<protein>
    <submittedName>
        <fullName evidence="7">TetR family transcriptional regulator</fullName>
    </submittedName>
</protein>
<keyword evidence="3 5" id="KW-0238">DNA-binding</keyword>
<reference evidence="7 8" key="1">
    <citation type="submission" date="2018-01" db="EMBL/GenBank/DDBJ databases">
        <title>Draft Genome Sequence of Pseudomonas gingeri NCPPB 3146 (LMG 5327), a White Line Reaction Producer.</title>
        <authorList>
            <person name="Rokni-Zadeh H."/>
            <person name="Bahrami T."/>
            <person name="Zarvandi S."/>
            <person name="Changi-Ashtiani M."/>
            <person name="De Mot R."/>
        </authorList>
    </citation>
    <scope>NUCLEOTIDE SEQUENCE [LARGE SCALE GENOMIC DNA]</scope>
    <source>
        <strain evidence="8">NCPPB 3146 \ LMG 5327</strain>
    </source>
</reference>
<dbReference type="PANTHER" id="PTHR30055:SF228">
    <property type="entry name" value="TRANSCRIPTIONAL REGULATOR-RELATED"/>
    <property type="match status" value="1"/>
</dbReference>
<dbReference type="SUPFAM" id="SSF46689">
    <property type="entry name" value="Homeodomain-like"/>
    <property type="match status" value="1"/>
</dbReference>